<name>A0A410X0N5_9BACL</name>
<gene>
    <name evidence="3" type="ORF">M5X16_18975</name>
    <name evidence="4" type="ORF">PC41400_22210</name>
</gene>
<dbReference type="GeneID" id="95377510"/>
<proteinExistence type="predicted"/>
<dbReference type="EMBL" id="JAMDMJ010000025">
    <property type="protein sequence ID" value="MCY9597854.1"/>
    <property type="molecule type" value="Genomic_DNA"/>
</dbReference>
<evidence type="ECO:0000313" key="5">
    <source>
        <dbReference type="Proteomes" id="UP000288943"/>
    </source>
</evidence>
<reference evidence="3 6" key="2">
    <citation type="submission" date="2022-05" db="EMBL/GenBank/DDBJ databases">
        <title>Genome Sequencing of Bee-Associated Microbes.</title>
        <authorList>
            <person name="Dunlap C."/>
        </authorList>
    </citation>
    <scope>NUCLEOTIDE SEQUENCE [LARGE SCALE GENOMIC DNA]</scope>
    <source>
        <strain evidence="3 6">NRRL B-23120</strain>
    </source>
</reference>
<dbReference type="KEGG" id="pchi:PC41400_22210"/>
<evidence type="ECO:0000259" key="2">
    <source>
        <dbReference type="Pfam" id="PF13625"/>
    </source>
</evidence>
<evidence type="ECO:0000313" key="6">
    <source>
        <dbReference type="Proteomes" id="UP001527202"/>
    </source>
</evidence>
<dbReference type="AlphaFoldDB" id="A0A410X0N5"/>
<keyword evidence="3" id="KW-0067">ATP-binding</keyword>
<evidence type="ECO:0000256" key="1">
    <source>
        <dbReference type="SAM" id="MobiDB-lite"/>
    </source>
</evidence>
<dbReference type="InterPro" id="IPR032830">
    <property type="entry name" value="XPB/Ssl2_N"/>
</dbReference>
<accession>A0A410X0N5</accession>
<dbReference type="OrthoDB" id="2987331at2"/>
<reference evidence="4 5" key="1">
    <citation type="submission" date="2018-01" db="EMBL/GenBank/DDBJ databases">
        <title>The whole genome sequencing and assembly of Paenibacillus chitinolyticus KCCM 41400 strain.</title>
        <authorList>
            <person name="Kim J.-Y."/>
            <person name="Park M.-K."/>
            <person name="Lee Y.-J."/>
            <person name="Yi H."/>
            <person name="Bahn Y.-S."/>
            <person name="Kim J.F."/>
            <person name="Lee D.-W."/>
        </authorList>
    </citation>
    <scope>NUCLEOTIDE SEQUENCE [LARGE SCALE GENOMIC DNA]</scope>
    <source>
        <strain evidence="4 5">KCCM 41400</strain>
    </source>
</reference>
<keyword evidence="6" id="KW-1185">Reference proteome</keyword>
<keyword evidence="3" id="KW-0347">Helicase</keyword>
<dbReference type="Proteomes" id="UP000288943">
    <property type="component" value="Chromosome"/>
</dbReference>
<dbReference type="EMBL" id="CP026520">
    <property type="protein sequence ID" value="QAV20234.1"/>
    <property type="molecule type" value="Genomic_DNA"/>
</dbReference>
<evidence type="ECO:0000313" key="3">
    <source>
        <dbReference type="EMBL" id="MCY9597854.1"/>
    </source>
</evidence>
<sequence length="668" mass="74856">MNYAQILDKMPPAASRQLLGQDWIKSAAGHGIEAREAFGNEDVLRKLRAALQPDEEKLLRLIVVRFGSRPFTPAELEKETADWAAALVKTALTGLRRRGLIAAFRKSWGDRLFLLPQDGLRGWQAVFFGPGCDVVGHGDGAGSQRNAGSDYNARLRQLYEQGDKPRQGLALDLFLLLNYADLHELPLTQRGALHKRHVQRMTALLGFDETDLAGCGLQFAHADTYPVSLAAALDFLQRLGLLHRIRDRLLLHKPRLRDWLATDEARQSEMLYRLWTEHRFPEDVDLQHAVCLLDKLAAGTKIRLSRLAAELNRRETLAGGEEEGARFSLGLVQKWLQPLRAFGWLDWEPEDSGDVSVSWLHPVRYEQRANEERKTAKPSAFLYVQPDFEVMIPPECPFTVRWEIARFAELVKSDRMAVYRLTKESVQRGADHGTPPEQALELLESHARHGVPETVRLTIAAWGEQYGRVVLGGVTLLRCADAQLAEQVSRHPKIGRLLLEKIGDSDFIVPAGKMSDMMKLLDAAGFSPRQAADFQDEEEAPDPDGDPETETLKGIVYDQDPVQYLELETRLPTAEEMYPGMRDIPAVWYRESRGYHASTILKIVRQAVTWGAPVLAEVEGGAVAVWIPRRAVERGEELTIELSDGAGGNRTVQAGRISRIRILLPGVS</sequence>
<dbReference type="GO" id="GO:0004386">
    <property type="term" value="F:helicase activity"/>
    <property type="evidence" value="ECO:0007669"/>
    <property type="project" value="UniProtKB-KW"/>
</dbReference>
<keyword evidence="3" id="KW-0378">Hydrolase</keyword>
<dbReference type="Pfam" id="PF13625">
    <property type="entry name" value="Helicase_C_3"/>
    <property type="match status" value="1"/>
</dbReference>
<keyword evidence="3" id="KW-0547">Nucleotide-binding</keyword>
<feature type="domain" description="Helicase XPB/Ssl2 N-terminal" evidence="2">
    <location>
        <begin position="382"/>
        <end position="502"/>
    </location>
</feature>
<organism evidence="4 5">
    <name type="scientific">Paenibacillus chitinolyticus</name>
    <dbReference type="NCBI Taxonomy" id="79263"/>
    <lineage>
        <taxon>Bacteria</taxon>
        <taxon>Bacillati</taxon>
        <taxon>Bacillota</taxon>
        <taxon>Bacilli</taxon>
        <taxon>Bacillales</taxon>
        <taxon>Paenibacillaceae</taxon>
        <taxon>Paenibacillus</taxon>
    </lineage>
</organism>
<dbReference type="Proteomes" id="UP001527202">
    <property type="component" value="Unassembled WGS sequence"/>
</dbReference>
<feature type="compositionally biased region" description="Acidic residues" evidence="1">
    <location>
        <begin position="534"/>
        <end position="549"/>
    </location>
</feature>
<evidence type="ECO:0000313" key="4">
    <source>
        <dbReference type="EMBL" id="QAV20234.1"/>
    </source>
</evidence>
<protein>
    <submittedName>
        <fullName evidence="3">Helicase-associated domain-containing protein</fullName>
    </submittedName>
</protein>
<dbReference type="RefSeq" id="WP_042232677.1">
    <property type="nucleotide sequence ID" value="NZ_CP026520.1"/>
</dbReference>
<feature type="region of interest" description="Disordered" evidence="1">
    <location>
        <begin position="531"/>
        <end position="550"/>
    </location>
</feature>